<feature type="non-terminal residue" evidence="1">
    <location>
        <position position="323"/>
    </location>
</feature>
<evidence type="ECO:0000313" key="2">
    <source>
        <dbReference type="Proteomes" id="UP000654075"/>
    </source>
</evidence>
<keyword evidence="2" id="KW-1185">Reference proteome</keyword>
<dbReference type="AlphaFoldDB" id="A0A813EKX7"/>
<comment type="caution">
    <text evidence="1">The sequence shown here is derived from an EMBL/GenBank/DDBJ whole genome shotgun (WGS) entry which is preliminary data.</text>
</comment>
<protein>
    <submittedName>
        <fullName evidence="1">Uncharacterized protein</fullName>
    </submittedName>
</protein>
<name>A0A813EKX7_POLGL</name>
<gene>
    <name evidence="1" type="ORF">PGLA1383_LOCUS20958</name>
</gene>
<reference evidence="1" key="1">
    <citation type="submission" date="2021-02" db="EMBL/GenBank/DDBJ databases">
        <authorList>
            <person name="Dougan E. K."/>
            <person name="Rhodes N."/>
            <person name="Thang M."/>
            <person name="Chan C."/>
        </authorList>
    </citation>
    <scope>NUCLEOTIDE SEQUENCE</scope>
</reference>
<feature type="non-terminal residue" evidence="1">
    <location>
        <position position="1"/>
    </location>
</feature>
<dbReference type="EMBL" id="CAJNNV010014580">
    <property type="protein sequence ID" value="CAE8602720.1"/>
    <property type="molecule type" value="Genomic_DNA"/>
</dbReference>
<proteinExistence type="predicted"/>
<accession>A0A813EKX7</accession>
<evidence type="ECO:0000313" key="1">
    <source>
        <dbReference type="EMBL" id="CAE8602720.1"/>
    </source>
</evidence>
<organism evidence="1 2">
    <name type="scientific">Polarella glacialis</name>
    <name type="common">Dinoflagellate</name>
    <dbReference type="NCBI Taxonomy" id="89957"/>
    <lineage>
        <taxon>Eukaryota</taxon>
        <taxon>Sar</taxon>
        <taxon>Alveolata</taxon>
        <taxon>Dinophyceae</taxon>
        <taxon>Suessiales</taxon>
        <taxon>Suessiaceae</taxon>
        <taxon>Polarella</taxon>
    </lineage>
</organism>
<dbReference type="Proteomes" id="UP000654075">
    <property type="component" value="Unassembled WGS sequence"/>
</dbReference>
<sequence length="323" mass="33693">EPLHLHITVNTMDGIGMNLLAAGNSSTSPSAGSLQDNLPFLAAALLIWYVESSLRARNEAGRADSGPVPSVSCVPLVRRYAPETLGLLACLGLAAVLRAQGDRPPADPADRAAWEEIQRQWPILSTADSLFALQAMLRLVLVLSAVLRPSGSRGTVDASPMTGSTALFYLLAGIIRVTLLIVSPDHGLEGPLSGPVYLAFEVASLLPLMKLALGSSSSKDIPWRPAAVAVKVLCWAAAVAAAAVVSSQHQILLAGDRLLDGAFTMVNLLELVAAAACLFSTVLAGGGGAKGSFSSFAHIVLPIQQVLPMYFYLTAFDASLDDA</sequence>